<feature type="region of interest" description="Disordered" evidence="1">
    <location>
        <begin position="1"/>
        <end position="26"/>
    </location>
</feature>
<dbReference type="PANTHER" id="PTHR34965">
    <property type="entry name" value="OS07G0118300 PROTEIN"/>
    <property type="match status" value="1"/>
</dbReference>
<evidence type="ECO:0000256" key="1">
    <source>
        <dbReference type="SAM" id="MobiDB-lite"/>
    </source>
</evidence>
<comment type="caution">
    <text evidence="2">The sequence shown here is derived from an EMBL/GenBank/DDBJ whole genome shotgun (WGS) entry which is preliminary data.</text>
</comment>
<proteinExistence type="predicted"/>
<accession>A0A8T0LGR0</accession>
<protein>
    <submittedName>
        <fullName evidence="2">Uncharacterized protein</fullName>
    </submittedName>
</protein>
<dbReference type="EMBL" id="JABFOF010000001">
    <property type="protein sequence ID" value="KAG2409988.1"/>
    <property type="molecule type" value="Genomic_DNA"/>
</dbReference>
<name>A0A8T0LGR0_PHAAN</name>
<dbReference type="AlphaFoldDB" id="A0A8T0LGR0"/>
<gene>
    <name evidence="2" type="ORF">HKW66_Vig0006530</name>
</gene>
<dbReference type="PANTHER" id="PTHR34965:SF1">
    <property type="entry name" value="OS07G0118300 PROTEIN"/>
    <property type="match status" value="1"/>
</dbReference>
<organism evidence="2 3">
    <name type="scientific">Phaseolus angularis</name>
    <name type="common">Azuki bean</name>
    <name type="synonym">Vigna angularis</name>
    <dbReference type="NCBI Taxonomy" id="3914"/>
    <lineage>
        <taxon>Eukaryota</taxon>
        <taxon>Viridiplantae</taxon>
        <taxon>Streptophyta</taxon>
        <taxon>Embryophyta</taxon>
        <taxon>Tracheophyta</taxon>
        <taxon>Spermatophyta</taxon>
        <taxon>Magnoliopsida</taxon>
        <taxon>eudicotyledons</taxon>
        <taxon>Gunneridae</taxon>
        <taxon>Pentapetalae</taxon>
        <taxon>rosids</taxon>
        <taxon>fabids</taxon>
        <taxon>Fabales</taxon>
        <taxon>Fabaceae</taxon>
        <taxon>Papilionoideae</taxon>
        <taxon>50 kb inversion clade</taxon>
        <taxon>NPAAA clade</taxon>
        <taxon>indigoferoid/millettioid clade</taxon>
        <taxon>Phaseoleae</taxon>
        <taxon>Vigna</taxon>
    </lineage>
</organism>
<sequence>MFESPRVPLDVEEAEKSKSKSKSKTDSIPVFNSTLLSVASDNELPLFHKNIFDGIFRCYAVIIAAFVVLAETEWSFILKFSKVPFDHHSCGFGVLGCQGYAADLVRVPFDLLTFIIPYAL</sequence>
<dbReference type="Proteomes" id="UP000743370">
    <property type="component" value="Unassembled WGS sequence"/>
</dbReference>
<reference evidence="2 3" key="1">
    <citation type="submission" date="2020-05" db="EMBL/GenBank/DDBJ databases">
        <title>Vigna angularis (adzuki bean) Var. LongXiaoDou No. 4 denovo assembly.</title>
        <authorList>
            <person name="Xiang H."/>
        </authorList>
    </citation>
    <scope>NUCLEOTIDE SEQUENCE [LARGE SCALE GENOMIC DNA]</scope>
    <source>
        <tissue evidence="2">Leaf</tissue>
    </source>
</reference>
<evidence type="ECO:0000313" key="3">
    <source>
        <dbReference type="Proteomes" id="UP000743370"/>
    </source>
</evidence>
<evidence type="ECO:0000313" key="2">
    <source>
        <dbReference type="EMBL" id="KAG2409988.1"/>
    </source>
</evidence>